<accession>A0A4C1U0Q2</accession>
<name>A0A4C1U0Q2_EUMVA</name>
<evidence type="ECO:0000313" key="3">
    <source>
        <dbReference type="Proteomes" id="UP000299102"/>
    </source>
</evidence>
<organism evidence="2 3">
    <name type="scientific">Eumeta variegata</name>
    <name type="common">Bagworm moth</name>
    <name type="synonym">Eumeta japonica</name>
    <dbReference type="NCBI Taxonomy" id="151549"/>
    <lineage>
        <taxon>Eukaryota</taxon>
        <taxon>Metazoa</taxon>
        <taxon>Ecdysozoa</taxon>
        <taxon>Arthropoda</taxon>
        <taxon>Hexapoda</taxon>
        <taxon>Insecta</taxon>
        <taxon>Pterygota</taxon>
        <taxon>Neoptera</taxon>
        <taxon>Endopterygota</taxon>
        <taxon>Lepidoptera</taxon>
        <taxon>Glossata</taxon>
        <taxon>Ditrysia</taxon>
        <taxon>Tineoidea</taxon>
        <taxon>Psychidae</taxon>
        <taxon>Oiketicinae</taxon>
        <taxon>Eumeta</taxon>
    </lineage>
</organism>
<dbReference type="EMBL" id="BGZK01000111">
    <property type="protein sequence ID" value="GBP19777.1"/>
    <property type="molecule type" value="Genomic_DNA"/>
</dbReference>
<evidence type="ECO:0000313" key="2">
    <source>
        <dbReference type="EMBL" id="GBP19777.1"/>
    </source>
</evidence>
<sequence length="93" mass="10261">MGGRTSDGQPTLKSQLKVISVLRECWNPVTKIQRDDKRKSDRVFYEHNLFIAVYIFRAICPAQPSRRRVGPAEPSGSLKATRPAGAPPPAQSG</sequence>
<keyword evidence="3" id="KW-1185">Reference proteome</keyword>
<dbReference type="Proteomes" id="UP000299102">
    <property type="component" value="Unassembled WGS sequence"/>
</dbReference>
<evidence type="ECO:0000256" key="1">
    <source>
        <dbReference type="SAM" id="MobiDB-lite"/>
    </source>
</evidence>
<protein>
    <submittedName>
        <fullName evidence="2">Uncharacterized protein</fullName>
    </submittedName>
</protein>
<feature type="region of interest" description="Disordered" evidence="1">
    <location>
        <begin position="64"/>
        <end position="93"/>
    </location>
</feature>
<comment type="caution">
    <text evidence="2">The sequence shown here is derived from an EMBL/GenBank/DDBJ whole genome shotgun (WGS) entry which is preliminary data.</text>
</comment>
<gene>
    <name evidence="2" type="ORF">EVAR_8937_1</name>
</gene>
<dbReference type="AlphaFoldDB" id="A0A4C1U0Q2"/>
<proteinExistence type="predicted"/>
<reference evidence="2 3" key="1">
    <citation type="journal article" date="2019" name="Commun. Biol.">
        <title>The bagworm genome reveals a unique fibroin gene that provides high tensile strength.</title>
        <authorList>
            <person name="Kono N."/>
            <person name="Nakamura H."/>
            <person name="Ohtoshi R."/>
            <person name="Tomita M."/>
            <person name="Numata K."/>
            <person name="Arakawa K."/>
        </authorList>
    </citation>
    <scope>NUCLEOTIDE SEQUENCE [LARGE SCALE GENOMIC DNA]</scope>
</reference>